<proteinExistence type="predicted"/>
<gene>
    <name evidence="1" type="ORF">ACFQE1_07430</name>
</gene>
<dbReference type="EMBL" id="JBHSWU010000122">
    <property type="protein sequence ID" value="MFC6724207.1"/>
    <property type="molecule type" value="Genomic_DNA"/>
</dbReference>
<evidence type="ECO:0000313" key="1">
    <source>
        <dbReference type="EMBL" id="MFC6724207.1"/>
    </source>
</evidence>
<reference evidence="1 2" key="1">
    <citation type="journal article" date="2019" name="Int. J. Syst. Evol. Microbiol.">
        <title>The Global Catalogue of Microorganisms (GCM) 10K type strain sequencing project: providing services to taxonomists for standard genome sequencing and annotation.</title>
        <authorList>
            <consortium name="The Broad Institute Genomics Platform"/>
            <consortium name="The Broad Institute Genome Sequencing Center for Infectious Disease"/>
            <person name="Wu L."/>
            <person name="Ma J."/>
        </authorList>
    </citation>
    <scope>NUCLEOTIDE SEQUENCE [LARGE SCALE GENOMIC DNA]</scope>
    <source>
        <strain evidence="1 2">NBRC 111368</strain>
    </source>
</reference>
<dbReference type="AlphaFoldDB" id="A0ABD5RZL1"/>
<dbReference type="InterPro" id="IPR043858">
    <property type="entry name" value="DUF5820"/>
</dbReference>
<keyword evidence="2" id="KW-1185">Reference proteome</keyword>
<dbReference type="Pfam" id="PF19137">
    <property type="entry name" value="DUF5820"/>
    <property type="match status" value="1"/>
</dbReference>
<feature type="non-terminal residue" evidence="1">
    <location>
        <position position="146"/>
    </location>
</feature>
<sequence length="146" mass="16731">MPTWIRSFPVSFDSLPDGWTVWTDESDGRAILVYRPDVFDTEAFPAPCMPTLFLTDRSQKRRPEARYVVTDSWYVTLTLEPDVEGETEEYDTREAAVDGAREYARRFVDGEVDYRALYQVPRDEYLDELDELVGEGGADRADGDDG</sequence>
<comment type="caution">
    <text evidence="1">The sequence shown here is derived from an EMBL/GenBank/DDBJ whole genome shotgun (WGS) entry which is preliminary data.</text>
</comment>
<dbReference type="Proteomes" id="UP001596328">
    <property type="component" value="Unassembled WGS sequence"/>
</dbReference>
<protein>
    <submittedName>
        <fullName evidence="1">DUF5820 family protein</fullName>
    </submittedName>
</protein>
<organism evidence="1 2">
    <name type="scientific">Halobium palmae</name>
    <dbReference type="NCBI Taxonomy" id="1776492"/>
    <lineage>
        <taxon>Archaea</taxon>
        <taxon>Methanobacteriati</taxon>
        <taxon>Methanobacteriota</taxon>
        <taxon>Stenosarchaea group</taxon>
        <taxon>Halobacteria</taxon>
        <taxon>Halobacteriales</taxon>
        <taxon>Haloferacaceae</taxon>
        <taxon>Halobium</taxon>
    </lineage>
</organism>
<evidence type="ECO:0000313" key="2">
    <source>
        <dbReference type="Proteomes" id="UP001596328"/>
    </source>
</evidence>
<accession>A0ABD5RZL1</accession>
<name>A0ABD5RZL1_9EURY</name>